<feature type="non-terminal residue" evidence="1">
    <location>
        <position position="1"/>
    </location>
</feature>
<reference evidence="1 2" key="1">
    <citation type="submission" date="2014-06" db="EMBL/GenBank/DDBJ databases">
        <title>Evolutionary Origins and Diversification of the Mycorrhizal Mutualists.</title>
        <authorList>
            <consortium name="DOE Joint Genome Institute"/>
            <consortium name="Mycorrhizal Genomics Consortium"/>
            <person name="Kohler A."/>
            <person name="Kuo A."/>
            <person name="Nagy L.G."/>
            <person name="Floudas D."/>
            <person name="Copeland A."/>
            <person name="Barry K.W."/>
            <person name="Cichocki N."/>
            <person name="Veneault-Fourrey C."/>
            <person name="LaButti K."/>
            <person name="Lindquist E.A."/>
            <person name="Lipzen A."/>
            <person name="Lundell T."/>
            <person name="Morin E."/>
            <person name="Murat C."/>
            <person name="Riley R."/>
            <person name="Ohm R."/>
            <person name="Sun H."/>
            <person name="Tunlid A."/>
            <person name="Henrissat B."/>
            <person name="Grigoriev I.V."/>
            <person name="Hibbett D.S."/>
            <person name="Martin F."/>
        </authorList>
    </citation>
    <scope>NUCLEOTIDE SEQUENCE [LARGE SCALE GENOMIC DNA]</scope>
    <source>
        <strain evidence="1 2">SS14</strain>
    </source>
</reference>
<keyword evidence="2" id="KW-1185">Reference proteome</keyword>
<name>A0A0C9UGA8_SPHS4</name>
<protein>
    <submittedName>
        <fullName evidence="1">Uncharacterized protein</fullName>
    </submittedName>
</protein>
<dbReference type="HOGENOM" id="CLU_2874079_0_0_1"/>
<organism evidence="1 2">
    <name type="scientific">Sphaerobolus stellatus (strain SS14)</name>
    <dbReference type="NCBI Taxonomy" id="990650"/>
    <lineage>
        <taxon>Eukaryota</taxon>
        <taxon>Fungi</taxon>
        <taxon>Dikarya</taxon>
        <taxon>Basidiomycota</taxon>
        <taxon>Agaricomycotina</taxon>
        <taxon>Agaricomycetes</taxon>
        <taxon>Phallomycetidae</taxon>
        <taxon>Geastrales</taxon>
        <taxon>Sphaerobolaceae</taxon>
        <taxon>Sphaerobolus</taxon>
    </lineage>
</organism>
<dbReference type="EMBL" id="KN837318">
    <property type="protein sequence ID" value="KIJ28007.1"/>
    <property type="molecule type" value="Genomic_DNA"/>
</dbReference>
<gene>
    <name evidence="1" type="ORF">M422DRAFT_37473</name>
</gene>
<accession>A0A0C9UGA8</accession>
<sequence length="64" mass="6517">TAPCTFCRTVVGCIAHVDRFLIAICFDGGGVGKDDGAYEDIGMAVDAFCDGMNGEDGGDGHSEG</sequence>
<dbReference type="Proteomes" id="UP000054279">
    <property type="component" value="Unassembled WGS sequence"/>
</dbReference>
<evidence type="ECO:0000313" key="2">
    <source>
        <dbReference type="Proteomes" id="UP000054279"/>
    </source>
</evidence>
<dbReference type="AlphaFoldDB" id="A0A0C9UGA8"/>
<evidence type="ECO:0000313" key="1">
    <source>
        <dbReference type="EMBL" id="KIJ28007.1"/>
    </source>
</evidence>
<proteinExistence type="predicted"/>